<proteinExistence type="predicted"/>
<keyword evidence="3" id="KW-1185">Reference proteome</keyword>
<reference evidence="2 3" key="1">
    <citation type="journal article" date="2019" name="Environ. Microbiol.">
        <title>Species interactions and distinct microbial communities in high Arctic permafrost affected cryosols are associated with the CH4 and CO2 gas fluxes.</title>
        <authorList>
            <person name="Altshuler I."/>
            <person name="Hamel J."/>
            <person name="Turney S."/>
            <person name="Magnuson E."/>
            <person name="Levesque R."/>
            <person name="Greer C."/>
            <person name="Whyte L.G."/>
        </authorList>
    </citation>
    <scope>NUCLEOTIDE SEQUENCE [LARGE SCALE GENOMIC DNA]</scope>
    <source>
        <strain evidence="2 3">E6.1</strain>
    </source>
</reference>
<accession>A0A502FK52</accession>
<dbReference type="Gene3D" id="3.90.1200.10">
    <property type="match status" value="1"/>
</dbReference>
<dbReference type="OrthoDB" id="9809275at2"/>
<protein>
    <submittedName>
        <fullName evidence="2">Aminoglycoside phosphotransferase</fullName>
    </submittedName>
</protein>
<dbReference type="GO" id="GO:0016740">
    <property type="term" value="F:transferase activity"/>
    <property type="evidence" value="ECO:0007669"/>
    <property type="project" value="UniProtKB-KW"/>
</dbReference>
<dbReference type="SUPFAM" id="SSF56112">
    <property type="entry name" value="Protein kinase-like (PK-like)"/>
    <property type="match status" value="1"/>
</dbReference>
<dbReference type="Pfam" id="PF01636">
    <property type="entry name" value="APH"/>
    <property type="match status" value="1"/>
</dbReference>
<sequence length="337" mass="36589">MESAMAADMIPPSGAPAFLAAHGWGGAAILPVAGDASFRRYFRVRDGARSAILMDAPPPHEDPRDFIAIARWLGEHGFTAPTIDAVDLDQGLVLLEDFGDVQMRETLDADAARGSSLYGTAIDTLVRLHGLPAAPVPPYDRAVLHREVGLLTEWYCSAVGVTPDQARYDAAWDAVFAPVLAEPGVTVLRDYHSENLMMIRGGTCERTLGLLDFQDALVGHPAYDLVSLLQDARRDVDESVEAEMLARYKTATGAGDAFDTAYHVLGAQRNAKIVGIFTRLWQRDGKPRYAGLCPRVWRYLERDLAHPALAPVKAWFDATLPAELRGDPLQVATSAAA</sequence>
<evidence type="ECO:0000313" key="3">
    <source>
        <dbReference type="Proteomes" id="UP000319931"/>
    </source>
</evidence>
<dbReference type="Gene3D" id="3.30.200.20">
    <property type="entry name" value="Phosphorylase Kinase, domain 1"/>
    <property type="match status" value="1"/>
</dbReference>
<gene>
    <name evidence="2" type="ORF">EAH76_17945</name>
</gene>
<dbReference type="InterPro" id="IPR002575">
    <property type="entry name" value="Aminoglycoside_PTrfase"/>
</dbReference>
<keyword evidence="2" id="KW-0808">Transferase</keyword>
<dbReference type="AlphaFoldDB" id="A0A502FK52"/>
<dbReference type="InterPro" id="IPR011009">
    <property type="entry name" value="Kinase-like_dom_sf"/>
</dbReference>
<dbReference type="Proteomes" id="UP000319931">
    <property type="component" value="Unassembled WGS sequence"/>
</dbReference>
<feature type="domain" description="Aminoglycoside phosphotransferase" evidence="1">
    <location>
        <begin position="29"/>
        <end position="253"/>
    </location>
</feature>
<name>A0A502FK52_9SPHN</name>
<dbReference type="EMBL" id="RCZC01000006">
    <property type="protein sequence ID" value="TPG49858.1"/>
    <property type="molecule type" value="Genomic_DNA"/>
</dbReference>
<evidence type="ECO:0000313" key="2">
    <source>
        <dbReference type="EMBL" id="TPG49858.1"/>
    </source>
</evidence>
<organism evidence="2 3">
    <name type="scientific">Sphingomonas glacialis</name>
    <dbReference type="NCBI Taxonomy" id="658225"/>
    <lineage>
        <taxon>Bacteria</taxon>
        <taxon>Pseudomonadati</taxon>
        <taxon>Pseudomonadota</taxon>
        <taxon>Alphaproteobacteria</taxon>
        <taxon>Sphingomonadales</taxon>
        <taxon>Sphingomonadaceae</taxon>
        <taxon>Sphingomonas</taxon>
    </lineage>
</organism>
<comment type="caution">
    <text evidence="2">The sequence shown here is derived from an EMBL/GenBank/DDBJ whole genome shotgun (WGS) entry which is preliminary data.</text>
</comment>
<evidence type="ECO:0000259" key="1">
    <source>
        <dbReference type="Pfam" id="PF01636"/>
    </source>
</evidence>